<feature type="coiled-coil region" evidence="1">
    <location>
        <begin position="78"/>
        <end position="105"/>
    </location>
</feature>
<proteinExistence type="predicted"/>
<dbReference type="Pfam" id="PF09421">
    <property type="entry name" value="FRQ"/>
    <property type="match status" value="1"/>
</dbReference>
<dbReference type="GO" id="GO:0006355">
    <property type="term" value="P:regulation of DNA-templated transcription"/>
    <property type="evidence" value="ECO:0007669"/>
    <property type="project" value="InterPro"/>
</dbReference>
<dbReference type="GO" id="GO:0007623">
    <property type="term" value="P:circadian rhythm"/>
    <property type="evidence" value="ECO:0007669"/>
    <property type="project" value="InterPro"/>
</dbReference>
<sequence length="587" mass="65608">MSPTIPPEVFESSQDKSASDHWFDNVNHKVTSQIDGLKNGSPVFVDNIDIQIGEKDATVALEDPVLSYIRTNDWERENEELRGIIDDLTLDVKRMKRKLRRYREANPRHLRDDKLFEIRTHCLSIRRKRQLENLLERFAADISVPPGLLKDKSLPRVNSLLSKDTRMGMLAMLIECLCSPNASHHASSLKSSLLQGNRGGWFSINEMLDCIEQASSAVSQHKFCLEALKEHSTRLVISEDGNYLRWKAATDVPVESSVTQAEIHVDNEITAKSRNSTRVPLGSDKMDVMSTIKKDPYYTPSVFLQNISEAEVDGLSMSYSEVESVTQVAVVYPVPQASKSSKLSSSTPHGRTAYYKDASFYIDYSCDSLDHADICQEPHKYDKNRECQWSSENHVSDRFAVYQTEHKENNDKQYDTSSPDLSFNDEPLSPITDGARVRPIELEAPGVGSVIPNDNFVVHVTVKHTSVPVADAVKNNTDSRVPNNRLSRDSIIPRPEIHSTFKSHVVASIHEELAPSPLPPPTYRFFSSASSDDEDESLRSELSHGGYGIEKPTHAASIQKWSAEVVSSLEHDTDGAVSGVGEDIEAT</sequence>
<keyword evidence="1" id="KW-0175">Coiled coil</keyword>
<dbReference type="OMA" id="NDWEREN"/>
<keyword evidence="4" id="KW-1185">Reference proteome</keyword>
<dbReference type="Proteomes" id="UP000054383">
    <property type="component" value="Unassembled WGS sequence"/>
</dbReference>
<gene>
    <name evidence="3" type="ORF">PISL3812_04625</name>
</gene>
<dbReference type="OrthoDB" id="2536795at2759"/>
<evidence type="ECO:0000313" key="4">
    <source>
        <dbReference type="Proteomes" id="UP000054383"/>
    </source>
</evidence>
<protein>
    <submittedName>
        <fullName evidence="3">Frequency clock protein</fullName>
    </submittedName>
</protein>
<dbReference type="InterPro" id="IPR018554">
    <property type="entry name" value="FRQ"/>
</dbReference>
<name>A0A0U1LXP6_TALIS</name>
<evidence type="ECO:0000313" key="3">
    <source>
        <dbReference type="EMBL" id="CRG87606.1"/>
    </source>
</evidence>
<feature type="region of interest" description="Disordered" evidence="2">
    <location>
        <begin position="567"/>
        <end position="587"/>
    </location>
</feature>
<feature type="region of interest" description="Disordered" evidence="2">
    <location>
        <begin position="517"/>
        <end position="551"/>
    </location>
</feature>
<reference evidence="3 4" key="1">
    <citation type="submission" date="2015-04" db="EMBL/GenBank/DDBJ databases">
        <authorList>
            <person name="Syromyatnikov M.Y."/>
            <person name="Popov V.N."/>
        </authorList>
    </citation>
    <scope>NUCLEOTIDE SEQUENCE [LARGE SCALE GENOMIC DNA]</scope>
    <source>
        <strain evidence="3">WF-38-12</strain>
    </source>
</reference>
<organism evidence="3 4">
    <name type="scientific">Talaromyces islandicus</name>
    <name type="common">Penicillium islandicum</name>
    <dbReference type="NCBI Taxonomy" id="28573"/>
    <lineage>
        <taxon>Eukaryota</taxon>
        <taxon>Fungi</taxon>
        <taxon>Dikarya</taxon>
        <taxon>Ascomycota</taxon>
        <taxon>Pezizomycotina</taxon>
        <taxon>Eurotiomycetes</taxon>
        <taxon>Eurotiomycetidae</taxon>
        <taxon>Eurotiales</taxon>
        <taxon>Trichocomaceae</taxon>
        <taxon>Talaromyces</taxon>
        <taxon>Talaromyces sect. Islandici</taxon>
    </lineage>
</organism>
<dbReference type="GO" id="GO:0005737">
    <property type="term" value="C:cytoplasm"/>
    <property type="evidence" value="ECO:0007669"/>
    <property type="project" value="InterPro"/>
</dbReference>
<dbReference type="AlphaFoldDB" id="A0A0U1LXP6"/>
<dbReference type="EMBL" id="CVMT01000003">
    <property type="protein sequence ID" value="CRG87606.1"/>
    <property type="molecule type" value="Genomic_DNA"/>
</dbReference>
<dbReference type="STRING" id="28573.A0A0U1LXP6"/>
<evidence type="ECO:0000256" key="2">
    <source>
        <dbReference type="SAM" id="MobiDB-lite"/>
    </source>
</evidence>
<dbReference type="GO" id="GO:0005634">
    <property type="term" value="C:nucleus"/>
    <property type="evidence" value="ECO:0007669"/>
    <property type="project" value="InterPro"/>
</dbReference>
<evidence type="ECO:0000256" key="1">
    <source>
        <dbReference type="SAM" id="Coils"/>
    </source>
</evidence>
<accession>A0A0U1LXP6</accession>